<name>A0ABD0KXV4_9CAEN</name>
<dbReference type="PANTHER" id="PTHR11365:SF10">
    <property type="entry name" value="HYDANTOINASE_OXOPROLINASE"/>
    <property type="match status" value="1"/>
</dbReference>
<keyword evidence="7" id="KW-1185">Reference proteome</keyword>
<dbReference type="Gene3D" id="2.40.390.10">
    <property type="entry name" value="CV3147-like"/>
    <property type="match status" value="1"/>
</dbReference>
<dbReference type="EMBL" id="JACVVK020000112">
    <property type="protein sequence ID" value="KAK7491607.1"/>
    <property type="molecule type" value="Genomic_DNA"/>
</dbReference>
<dbReference type="Proteomes" id="UP001519460">
    <property type="component" value="Unassembled WGS sequence"/>
</dbReference>
<dbReference type="Gene3D" id="3.40.1610.10">
    <property type="entry name" value="CV3147-like domain"/>
    <property type="match status" value="1"/>
</dbReference>
<evidence type="ECO:0000313" key="7">
    <source>
        <dbReference type="Proteomes" id="UP001519460"/>
    </source>
</evidence>
<dbReference type="InterPro" id="IPR002821">
    <property type="entry name" value="Hydantoinase_A"/>
</dbReference>
<evidence type="ECO:0000259" key="2">
    <source>
        <dbReference type="Pfam" id="PF01968"/>
    </source>
</evidence>
<dbReference type="InterPro" id="IPR027479">
    <property type="entry name" value="S-Me-THD_N_sf"/>
</dbReference>
<feature type="compositionally biased region" description="Polar residues" evidence="1">
    <location>
        <begin position="613"/>
        <end position="632"/>
    </location>
</feature>
<evidence type="ECO:0000259" key="4">
    <source>
        <dbReference type="Pfam" id="PF06032"/>
    </source>
</evidence>
<dbReference type="Pfam" id="PF01968">
    <property type="entry name" value="Hydantoinase_A"/>
    <property type="match status" value="1"/>
</dbReference>
<feature type="domain" description="S-Me-THD N-terminal" evidence="4">
    <location>
        <begin position="804"/>
        <end position="874"/>
    </location>
</feature>
<evidence type="ECO:0000256" key="1">
    <source>
        <dbReference type="SAM" id="MobiDB-lite"/>
    </source>
</evidence>
<dbReference type="PANTHER" id="PTHR11365">
    <property type="entry name" value="5-OXOPROLINASE RELATED"/>
    <property type="match status" value="1"/>
</dbReference>
<dbReference type="InterPro" id="IPR045079">
    <property type="entry name" value="Oxoprolinase-like"/>
</dbReference>
<feature type="domain" description="Hydantoinase/oxoprolinase N-terminal" evidence="3">
    <location>
        <begin position="15"/>
        <end position="189"/>
    </location>
</feature>
<dbReference type="Pfam" id="PF06032">
    <property type="entry name" value="S-Me-THD_N"/>
    <property type="match status" value="2"/>
</dbReference>
<organism evidence="6 7">
    <name type="scientific">Batillaria attramentaria</name>
    <dbReference type="NCBI Taxonomy" id="370345"/>
    <lineage>
        <taxon>Eukaryota</taxon>
        <taxon>Metazoa</taxon>
        <taxon>Spiralia</taxon>
        <taxon>Lophotrochozoa</taxon>
        <taxon>Mollusca</taxon>
        <taxon>Gastropoda</taxon>
        <taxon>Caenogastropoda</taxon>
        <taxon>Sorbeoconcha</taxon>
        <taxon>Cerithioidea</taxon>
        <taxon>Batillariidae</taxon>
        <taxon>Batillaria</taxon>
    </lineage>
</organism>
<accession>A0ABD0KXV4</accession>
<dbReference type="InterPro" id="IPR010318">
    <property type="entry name" value="S-Me-THD_N"/>
</dbReference>
<dbReference type="InterPro" id="IPR024071">
    <property type="entry name" value="S-Me-THD_C_sf"/>
</dbReference>
<gene>
    <name evidence="6" type="ORF">BaRGS_00017060</name>
</gene>
<evidence type="ECO:0008006" key="8">
    <source>
        <dbReference type="Google" id="ProtNLM"/>
    </source>
</evidence>
<dbReference type="SUPFAM" id="SSF53067">
    <property type="entry name" value="Actin-like ATPase domain"/>
    <property type="match status" value="2"/>
</dbReference>
<evidence type="ECO:0000313" key="6">
    <source>
        <dbReference type="EMBL" id="KAK7491607.1"/>
    </source>
</evidence>
<feature type="domain" description="Hydantoinase A/oxoprolinase" evidence="2">
    <location>
        <begin position="210"/>
        <end position="362"/>
    </location>
</feature>
<dbReference type="InterPro" id="IPR043129">
    <property type="entry name" value="ATPase_NBD"/>
</dbReference>
<dbReference type="InterPro" id="IPR008040">
    <property type="entry name" value="Hydant_A_N"/>
</dbReference>
<proteinExistence type="predicted"/>
<feature type="domain" description="S-Me-THD N-terminal" evidence="4">
    <location>
        <begin position="662"/>
        <end position="750"/>
    </location>
</feature>
<feature type="domain" description="S-Me-THD-like C-terminal" evidence="5">
    <location>
        <begin position="879"/>
        <end position="1085"/>
    </location>
</feature>
<dbReference type="Pfam" id="PF20906">
    <property type="entry name" value="S-Me-THD_C"/>
    <property type="match status" value="1"/>
</dbReference>
<evidence type="ECO:0000259" key="3">
    <source>
        <dbReference type="Pfam" id="PF05378"/>
    </source>
</evidence>
<reference evidence="6 7" key="1">
    <citation type="journal article" date="2023" name="Sci. Data">
        <title>Genome assembly of the Korean intertidal mud-creeper Batillaria attramentaria.</title>
        <authorList>
            <person name="Patra A.K."/>
            <person name="Ho P.T."/>
            <person name="Jun S."/>
            <person name="Lee S.J."/>
            <person name="Kim Y."/>
            <person name="Won Y.J."/>
        </authorList>
    </citation>
    <scope>NUCLEOTIDE SEQUENCE [LARGE SCALE GENOMIC DNA]</scope>
    <source>
        <strain evidence="6">Wonlab-2016</strain>
    </source>
</reference>
<dbReference type="InterPro" id="IPR048350">
    <property type="entry name" value="S-Me-THD-like_C"/>
</dbReference>
<protein>
    <recommendedName>
        <fullName evidence="8">Hydantoinase</fullName>
    </recommendedName>
</protein>
<comment type="caution">
    <text evidence="6">The sequence shown here is derived from an EMBL/GenBank/DDBJ whole genome shotgun (WGS) entry which is preliminary data.</text>
</comment>
<dbReference type="SUPFAM" id="SSF160991">
    <property type="entry name" value="CV3147-like"/>
    <property type="match status" value="1"/>
</dbReference>
<feature type="region of interest" description="Disordered" evidence="1">
    <location>
        <begin position="586"/>
        <end position="638"/>
    </location>
</feature>
<dbReference type="Pfam" id="PF05378">
    <property type="entry name" value="Hydant_A_N"/>
    <property type="match status" value="1"/>
</dbReference>
<dbReference type="AlphaFoldDB" id="A0ABD0KXV4"/>
<sequence length="1097" mass="117097">MSAAEGSRRPLPVIVGVDVGGTNTDAVVISKVKGQGHRVLAEDKHLTTSDVTTGVRNAVLTVLRRAKQDQGPLSVTQVNIGTTHFVNAVVQQKGLSRVSVIRLCGPASVAVKPFSDFPPGLKSVIFGSTHFVKGGYRVEGREIESVDPEEIREVLEKVKTKGVTGIVVCGIFAPTRPDQEEQVKKLIKQFYPEASVTLSHTIGHIGLLERENAAILNECLKKLCEKTVSGFRRALEEIGTSCPIFLTQNDGTVINAQQAMEAPVFTLASGPTNSMRGAAFLCNVKDAIVVDIGGTTTDVGVLKNRFPREASTDVRISGVRTNFRMPDVHSVGLGGGSYVTKPKAGGVAVGPLSAGYNLKNEAFVFGTPEANRDPSSGRWLTATDVAVAAGLMELGNKDLVQHLKADEVSAALQRIKTIVEDAIDSVRVSDEPLPVILVGGGSKLLDQSQTMKGVSEILLPEHYGVANAIGAALSQVSGNIDSVVVLERMLDAQAMEGKVEEAKRRLGPDATQKDVDEAVRTARMPFLKEARDRAIAQKCDDAREMAVKAGAAPGTLVIVEQEEVGLSYLPGSATRIKIKAVGDLADPQGTDSAPVTLWTEPPGVPDPDDETVTSRLTKQTTSVTGHSLTSEADPNAGVTWADLTPSRPHVDAAGEWIVSEWDVECMAVGAGILGAGGGGNPNVARVRAREAVQQGERIRIVSPEKLIRGADLERDITVTVCFMGAPVVLYEQTTSGHETTDAFRCLQEVYSIGGYADGRLQNADGVEIKVKDGVTYIDDYQPPRPAAASSASGGESGEGVTVNTRRVVGVLCVEAGGMNSLEPLMVSAQMGLPTLDADGMGRAFPMLQMFLPFIHGIDPYPTAMADDKGRRAVILHSQNARQVEDHFRRVSMEMGSAAGLAVAPVKLADVMTNTVIRSFSRLWRIGDAILRARRNKESPIEALLAVESAKVLVVGKIRDVSRETSGAFNRGRVYVEGVAYRGQGSEVADTDQELMKLVLDFQNENLVVRRLDQNLVAVDTLAVVPDIISIVDAETAEPIPTEEVRYGQRVAVVILPAPPPMATPRALEVVGPVPFGYPEVRYVPLGGYREPEPLAPI</sequence>
<evidence type="ECO:0000259" key="5">
    <source>
        <dbReference type="Pfam" id="PF20906"/>
    </source>
</evidence>